<proteinExistence type="predicted"/>
<dbReference type="AlphaFoldDB" id="A0A0H5RC41"/>
<organism evidence="1">
    <name type="scientific">Spongospora subterranea</name>
    <dbReference type="NCBI Taxonomy" id="70186"/>
    <lineage>
        <taxon>Eukaryota</taxon>
        <taxon>Sar</taxon>
        <taxon>Rhizaria</taxon>
        <taxon>Endomyxa</taxon>
        <taxon>Phytomyxea</taxon>
        <taxon>Plasmodiophorida</taxon>
        <taxon>Plasmodiophoridae</taxon>
        <taxon>Spongospora</taxon>
    </lineage>
</organism>
<dbReference type="EMBL" id="HACM01010735">
    <property type="protein sequence ID" value="CRZ11177.1"/>
    <property type="molecule type" value="Transcribed_RNA"/>
</dbReference>
<reference evidence="1" key="1">
    <citation type="submission" date="2015-04" db="EMBL/GenBank/DDBJ databases">
        <title>The genome sequence of the plant pathogenic Rhizarian Plasmodiophora brassicae reveals insights in its biotrophic life cycle and the origin of chitin synthesis.</title>
        <authorList>
            <person name="Schwelm A."/>
            <person name="Fogelqvist J."/>
            <person name="Knaust A."/>
            <person name="Julke S."/>
            <person name="Lilja T."/>
            <person name="Dhandapani V."/>
            <person name="Bonilla-Rosso G."/>
            <person name="Karlsson M."/>
            <person name="Shevchenko A."/>
            <person name="Choi S.R."/>
            <person name="Kim H.G."/>
            <person name="Park J.Y."/>
            <person name="Lim Y.P."/>
            <person name="Ludwig-Muller J."/>
            <person name="Dixelius C."/>
        </authorList>
    </citation>
    <scope>NUCLEOTIDE SEQUENCE</scope>
    <source>
        <tissue evidence="1">Potato root galls</tissue>
    </source>
</reference>
<name>A0A0H5RC41_9EUKA</name>
<sequence length="253" mass="28321">MNDSAALFHSELTAALSTLKHATDRMEAAADSLDYKLSELLDVRLDTHSNFSPLPPLLNKSRRPSSANAKVVPVSGKVKSDIGFATDADHQQRSAKMLFSAMKLILQDMLSCYDRVETVYEEIKVIVAINILSTPDITPTTIMSDSLMPYLSAANGLDLSLREKIWSRMAQVTGCGDIDTKRTLKRMVDNHYRGYKRKPADPDLIPTAMVPLFRIISQNRHGNAFEQTLDETVNIDLSLNLPFKKRQRLVDDN</sequence>
<evidence type="ECO:0000313" key="1">
    <source>
        <dbReference type="EMBL" id="CRZ11177.1"/>
    </source>
</evidence>
<accession>A0A0H5RC41</accession>
<protein>
    <submittedName>
        <fullName evidence="1">Uncharacterized protein</fullName>
    </submittedName>
</protein>